<evidence type="ECO:0000313" key="2">
    <source>
        <dbReference type="Proteomes" id="UP000473470"/>
    </source>
</evidence>
<dbReference type="RefSeq" id="WP_059982493.1">
    <property type="nucleotide sequence ID" value="NZ_CABVPM010000016.1"/>
</dbReference>
<evidence type="ECO:0000313" key="1">
    <source>
        <dbReference type="EMBL" id="KAB0636670.1"/>
    </source>
</evidence>
<accession>A0A6L3MUL3</accession>
<dbReference type="KEGG" id="bstg:WT74_06830"/>
<dbReference type="EMBL" id="VZOK01000026">
    <property type="protein sequence ID" value="KAB0636670.1"/>
    <property type="molecule type" value="Genomic_DNA"/>
</dbReference>
<dbReference type="Proteomes" id="UP000473470">
    <property type="component" value="Unassembled WGS sequence"/>
</dbReference>
<proteinExistence type="predicted"/>
<dbReference type="AlphaFoldDB" id="A0A6L3MUL3"/>
<reference evidence="1 2" key="1">
    <citation type="submission" date="2019-09" db="EMBL/GenBank/DDBJ databases">
        <title>Draft genome sequences of 48 bacterial type strains from the CCUG.</title>
        <authorList>
            <person name="Tunovic T."/>
            <person name="Pineiro-Iglesias B."/>
            <person name="Unosson C."/>
            <person name="Inganas E."/>
            <person name="Ohlen M."/>
            <person name="Cardew S."/>
            <person name="Jensie-Markopoulos S."/>
            <person name="Salva-Serra F."/>
            <person name="Jaen-Luchoro D."/>
            <person name="Karlsson R."/>
            <person name="Svensson-Stadler L."/>
            <person name="Chun J."/>
            <person name="Moore E."/>
        </authorList>
    </citation>
    <scope>NUCLEOTIDE SEQUENCE [LARGE SCALE GENOMIC DNA]</scope>
    <source>
        <strain evidence="1 2">CCUG 65686</strain>
    </source>
</reference>
<comment type="caution">
    <text evidence="1">The sequence shown here is derived from an EMBL/GenBank/DDBJ whole genome shotgun (WGS) entry which is preliminary data.</text>
</comment>
<organism evidence="1 2">
    <name type="scientific">Burkholderia stagnalis</name>
    <dbReference type="NCBI Taxonomy" id="1503054"/>
    <lineage>
        <taxon>Bacteria</taxon>
        <taxon>Pseudomonadati</taxon>
        <taxon>Pseudomonadota</taxon>
        <taxon>Betaproteobacteria</taxon>
        <taxon>Burkholderiales</taxon>
        <taxon>Burkholderiaceae</taxon>
        <taxon>Burkholderia</taxon>
        <taxon>Burkholderia cepacia complex</taxon>
    </lineage>
</organism>
<protein>
    <submittedName>
        <fullName evidence="1">Uncharacterized protein</fullName>
    </submittedName>
</protein>
<gene>
    <name evidence="1" type="ORF">F7R25_18840</name>
</gene>
<dbReference type="GeneID" id="93054025"/>
<sequence>MKFIRGLFGFNARGQALDEGEPTDKQRHQVRYCLRFVQAARDQAEHSTDNSGWTRSAKRTIAALQRSPT</sequence>
<name>A0A6L3MUL3_9BURK</name>